<accession>A0A2P2NYF0</accession>
<protein>
    <submittedName>
        <fullName evidence="1">Uncharacterized protein</fullName>
    </submittedName>
</protein>
<proteinExistence type="predicted"/>
<organism evidence="1">
    <name type="scientific">Rhizophora mucronata</name>
    <name type="common">Asiatic mangrove</name>
    <dbReference type="NCBI Taxonomy" id="61149"/>
    <lineage>
        <taxon>Eukaryota</taxon>
        <taxon>Viridiplantae</taxon>
        <taxon>Streptophyta</taxon>
        <taxon>Embryophyta</taxon>
        <taxon>Tracheophyta</taxon>
        <taxon>Spermatophyta</taxon>
        <taxon>Magnoliopsida</taxon>
        <taxon>eudicotyledons</taxon>
        <taxon>Gunneridae</taxon>
        <taxon>Pentapetalae</taxon>
        <taxon>rosids</taxon>
        <taxon>fabids</taxon>
        <taxon>Malpighiales</taxon>
        <taxon>Rhizophoraceae</taxon>
        <taxon>Rhizophora</taxon>
    </lineage>
</organism>
<reference evidence="1" key="1">
    <citation type="submission" date="2018-02" db="EMBL/GenBank/DDBJ databases">
        <title>Rhizophora mucronata_Transcriptome.</title>
        <authorList>
            <person name="Meera S.P."/>
            <person name="Sreeshan A."/>
            <person name="Augustine A."/>
        </authorList>
    </citation>
    <scope>NUCLEOTIDE SEQUENCE</scope>
    <source>
        <tissue evidence="1">Leaf</tissue>
    </source>
</reference>
<evidence type="ECO:0000313" key="1">
    <source>
        <dbReference type="EMBL" id="MBX47537.1"/>
    </source>
</evidence>
<sequence length="25" mass="2807">MKPNPKISITGMTRAKESQCKVVLF</sequence>
<dbReference type="AlphaFoldDB" id="A0A2P2NYF0"/>
<dbReference type="EMBL" id="GGEC01067053">
    <property type="protein sequence ID" value="MBX47537.1"/>
    <property type="molecule type" value="Transcribed_RNA"/>
</dbReference>
<name>A0A2P2NYF0_RHIMU</name>